<keyword evidence="2" id="KW-0812">Transmembrane</keyword>
<evidence type="ECO:0000313" key="4">
    <source>
        <dbReference type="EMBL" id="MRH41549.1"/>
    </source>
</evidence>
<comment type="caution">
    <text evidence="4">The sequence shown here is derived from an EMBL/GenBank/DDBJ whole genome shotgun (WGS) entry which is preliminary data.</text>
</comment>
<dbReference type="RefSeq" id="WP_153735197.1">
    <property type="nucleotide sequence ID" value="NZ_WJNG01000002.1"/>
</dbReference>
<gene>
    <name evidence="4" type="ORF">GH741_02535</name>
</gene>
<protein>
    <recommendedName>
        <fullName evidence="3">Bacteriophage T5 Orf172 DNA-binding domain-containing protein</fullName>
    </recommendedName>
</protein>
<proteinExistence type="predicted"/>
<feature type="coiled-coil region" evidence="1">
    <location>
        <begin position="59"/>
        <end position="96"/>
    </location>
</feature>
<dbReference type="OrthoDB" id="9811665at2"/>
<keyword evidence="5" id="KW-1185">Reference proteome</keyword>
<dbReference type="Pfam" id="PF13455">
    <property type="entry name" value="MUG113"/>
    <property type="match status" value="1"/>
</dbReference>
<keyword evidence="2" id="KW-1133">Transmembrane helix</keyword>
<accession>A0A6A8DCF0</accession>
<evidence type="ECO:0000313" key="5">
    <source>
        <dbReference type="Proteomes" id="UP000799092"/>
    </source>
</evidence>
<dbReference type="InterPro" id="IPR018306">
    <property type="entry name" value="Phage_T5_Orf172_DNA-bd"/>
</dbReference>
<dbReference type="Proteomes" id="UP000799092">
    <property type="component" value="Unassembled WGS sequence"/>
</dbReference>
<feature type="coiled-coil region" evidence="1">
    <location>
        <begin position="347"/>
        <end position="418"/>
    </location>
</feature>
<name>A0A6A8DCF0_9BACI</name>
<dbReference type="SMART" id="SM00974">
    <property type="entry name" value="T5orf172"/>
    <property type="match status" value="1"/>
</dbReference>
<keyword evidence="2" id="KW-0472">Membrane</keyword>
<dbReference type="AlphaFoldDB" id="A0A6A8DCF0"/>
<sequence>MSLYKDKWWYSTSLILILSLFSFLILPAILAIALYIIQFVKRRKAYTFLKEDELVNTPIKEKKAILVELDSSIEQKNNEVEERNNVLNNKENLVQKIIKETVDSVRKENNKLIEDAELQATKIVQEANESLHAVVEKTTEYQNNINGLTEEYEKLVKEVNRYQNQARKFKSEVMGLKNFDQRFPHTINFDSVESSIKELEEQLDADSLLGTVIKLYLHSDNSKELRKLSNATNKEIKNVLEKYEGRYTTKANKTIYNLMIIGLQSEMQLLLFQLRYNKLDESIQLVKDIFTKYLAICGSGNQSILSTITKFLSEIEPLYVELINIEYKYYVYREREKEEQRLIKEQMKQEVMERKKLDEERKKLEKEEQKFEIEMTRNKELLETETDQEKIKQLMDRLIELEVQMNNINEKKEEIASLSLGKAGYVYVISNLGSFGDELFKIGMTRRMVPQDRIDELGDASVPFKFDVHAMIFSDDAVGLEQKLHSILNEQRVNKVNYRKEFFKTDIDSLREIVEDIDPTVEFVTTMLAEEYNQTLSLENSVVA</sequence>
<keyword evidence="1" id="KW-0175">Coiled coil</keyword>
<feature type="transmembrane region" description="Helical" evidence="2">
    <location>
        <begin position="12"/>
        <end position="37"/>
    </location>
</feature>
<reference evidence="4" key="1">
    <citation type="submission" date="2019-11" db="EMBL/GenBank/DDBJ databases">
        <authorList>
            <person name="Li J."/>
        </authorList>
    </citation>
    <scope>NUCLEOTIDE SEQUENCE</scope>
    <source>
        <strain evidence="4">B6B</strain>
    </source>
</reference>
<evidence type="ECO:0000259" key="3">
    <source>
        <dbReference type="SMART" id="SM00974"/>
    </source>
</evidence>
<dbReference type="EMBL" id="WJNG01000002">
    <property type="protein sequence ID" value="MRH41549.1"/>
    <property type="molecule type" value="Genomic_DNA"/>
</dbReference>
<evidence type="ECO:0000256" key="2">
    <source>
        <dbReference type="SAM" id="Phobius"/>
    </source>
</evidence>
<evidence type="ECO:0000256" key="1">
    <source>
        <dbReference type="SAM" id="Coils"/>
    </source>
</evidence>
<feature type="coiled-coil region" evidence="1">
    <location>
        <begin position="138"/>
        <end position="172"/>
    </location>
</feature>
<feature type="domain" description="Bacteriophage T5 Orf172 DNA-binding" evidence="3">
    <location>
        <begin position="434"/>
        <end position="517"/>
    </location>
</feature>
<organism evidence="4 5">
    <name type="scientific">Aquibacillus halophilus</name>
    <dbReference type="NCBI Taxonomy" id="930132"/>
    <lineage>
        <taxon>Bacteria</taxon>
        <taxon>Bacillati</taxon>
        <taxon>Bacillota</taxon>
        <taxon>Bacilli</taxon>
        <taxon>Bacillales</taxon>
        <taxon>Bacillaceae</taxon>
        <taxon>Aquibacillus</taxon>
    </lineage>
</organism>